<protein>
    <recommendedName>
        <fullName evidence="3">ABC transporter, substrate-binding protein (Cluster 1, maltose/g3p/polyamine/iron)</fullName>
    </recommendedName>
</protein>
<proteinExistence type="predicted"/>
<dbReference type="PROSITE" id="PS51257">
    <property type="entry name" value="PROKAR_LIPOPROTEIN"/>
    <property type="match status" value="1"/>
</dbReference>
<dbReference type="PANTHER" id="PTHR43649">
    <property type="entry name" value="ARABINOSE-BINDING PROTEIN-RELATED"/>
    <property type="match status" value="1"/>
</dbReference>
<evidence type="ECO:0000313" key="2">
    <source>
        <dbReference type="EMBL" id="CAA9234148.1"/>
    </source>
</evidence>
<dbReference type="PANTHER" id="PTHR43649:SF12">
    <property type="entry name" value="DIACETYLCHITOBIOSE BINDING PROTEIN DASA"/>
    <property type="match status" value="1"/>
</dbReference>
<evidence type="ECO:0008006" key="3">
    <source>
        <dbReference type="Google" id="ProtNLM"/>
    </source>
</evidence>
<keyword evidence="1" id="KW-0732">Signal</keyword>
<reference evidence="2" key="1">
    <citation type="submission" date="2020-02" db="EMBL/GenBank/DDBJ databases">
        <authorList>
            <person name="Meier V. D."/>
        </authorList>
    </citation>
    <scope>NUCLEOTIDE SEQUENCE</scope>
    <source>
        <strain evidence="2">AVDCRST_MAG77</strain>
    </source>
</reference>
<sequence length="441" mass="47609">MTGRFMTRRTATATAATSLTGAALAACALPGAGGRANVAAQPTVGPATVTFTHWWAPPAAFGVAMDQALQSWAAKGSPVKVDSQVINANDSFTKYTNMLAGGTPPDLAMIQPFYFAPLHARGGWVDVSALARRDEREVKLGDFYPEPLVRVTRDGKLHGLPTDINVTVLLYNKNLLDSGGAKVPDDSLTWDGLLDAARALTRGEGADRQWGMVAPTDWEPVVWANGGEVLNKEENLCLLDQPAAYEAVQWLADLRHRHRVAPLQADLQAQDAQTQFLAGKIALLPWQSGVLGTFKGHNPSFAWGVALPPKGRRVRSGYLRGGNLGIMNGSRQVEAAWQVMKHLNTPEVHALWANPGTLMPPRKSVAESGAFLQPPPPLDLRKTVDAIAAARTPHFIPEYVEMTDIVNKTLAPAWNTGAPAAREACQEAKRQVDQLLAPRRK</sequence>
<dbReference type="Pfam" id="PF13416">
    <property type="entry name" value="SBP_bac_8"/>
    <property type="match status" value="1"/>
</dbReference>
<evidence type="ECO:0000256" key="1">
    <source>
        <dbReference type="SAM" id="SignalP"/>
    </source>
</evidence>
<feature type="signal peptide" evidence="1">
    <location>
        <begin position="1"/>
        <end position="25"/>
    </location>
</feature>
<accession>A0A6J4HUP6</accession>
<dbReference type="InterPro" id="IPR006311">
    <property type="entry name" value="TAT_signal"/>
</dbReference>
<dbReference type="SUPFAM" id="SSF53850">
    <property type="entry name" value="Periplasmic binding protein-like II"/>
    <property type="match status" value="1"/>
</dbReference>
<dbReference type="AlphaFoldDB" id="A0A6J4HUP6"/>
<name>A0A6J4HUP6_9CHLR</name>
<dbReference type="InterPro" id="IPR050490">
    <property type="entry name" value="Bact_solute-bd_prot1"/>
</dbReference>
<organism evidence="2">
    <name type="scientific">uncultured Chloroflexota bacterium</name>
    <dbReference type="NCBI Taxonomy" id="166587"/>
    <lineage>
        <taxon>Bacteria</taxon>
        <taxon>Bacillati</taxon>
        <taxon>Chloroflexota</taxon>
        <taxon>environmental samples</taxon>
    </lineage>
</organism>
<dbReference type="Gene3D" id="3.40.190.10">
    <property type="entry name" value="Periplasmic binding protein-like II"/>
    <property type="match status" value="1"/>
</dbReference>
<dbReference type="PROSITE" id="PS51318">
    <property type="entry name" value="TAT"/>
    <property type="match status" value="1"/>
</dbReference>
<gene>
    <name evidence="2" type="ORF">AVDCRST_MAG77-1294</name>
</gene>
<dbReference type="CDD" id="cd13585">
    <property type="entry name" value="PBP2_TMBP_like"/>
    <property type="match status" value="1"/>
</dbReference>
<feature type="chain" id="PRO_5026872241" description="ABC transporter, substrate-binding protein (Cluster 1, maltose/g3p/polyamine/iron)" evidence="1">
    <location>
        <begin position="26"/>
        <end position="441"/>
    </location>
</feature>
<dbReference type="InterPro" id="IPR006059">
    <property type="entry name" value="SBP"/>
</dbReference>
<dbReference type="EMBL" id="CADCTC010000076">
    <property type="protein sequence ID" value="CAA9234148.1"/>
    <property type="molecule type" value="Genomic_DNA"/>
</dbReference>